<comment type="caution">
    <text evidence="12">The sequence shown here is derived from an EMBL/GenBank/DDBJ whole genome shotgun (WGS) entry which is preliminary data.</text>
</comment>
<dbReference type="PANTHER" id="PTHR32089">
    <property type="entry name" value="METHYL-ACCEPTING CHEMOTAXIS PROTEIN MCPB"/>
    <property type="match status" value="1"/>
</dbReference>
<protein>
    <submittedName>
        <fullName evidence="12">Methyl-accepting chemotaxis protein</fullName>
    </submittedName>
</protein>
<evidence type="ECO:0000256" key="3">
    <source>
        <dbReference type="ARBA" id="ARBA00023136"/>
    </source>
</evidence>
<name>A0ABW2UYZ9_9BACL</name>
<dbReference type="InterPro" id="IPR024478">
    <property type="entry name" value="HlyB_4HB_MCP"/>
</dbReference>
<keyword evidence="9" id="KW-1133">Transmembrane helix</keyword>
<dbReference type="Proteomes" id="UP001596528">
    <property type="component" value="Unassembled WGS sequence"/>
</dbReference>
<evidence type="ECO:0000256" key="5">
    <source>
        <dbReference type="ARBA" id="ARBA00029447"/>
    </source>
</evidence>
<dbReference type="PROSITE" id="PS50111">
    <property type="entry name" value="CHEMOTAXIS_TRANSDUC_2"/>
    <property type="match status" value="1"/>
</dbReference>
<keyword evidence="2" id="KW-1003">Cell membrane</keyword>
<keyword evidence="9" id="KW-0812">Transmembrane</keyword>
<evidence type="ECO:0000256" key="6">
    <source>
        <dbReference type="PROSITE-ProRule" id="PRU00284"/>
    </source>
</evidence>
<dbReference type="Gene3D" id="6.10.340.10">
    <property type="match status" value="1"/>
</dbReference>
<evidence type="ECO:0000313" key="12">
    <source>
        <dbReference type="EMBL" id="MFC7749131.1"/>
    </source>
</evidence>
<feature type="domain" description="HAMP" evidence="11">
    <location>
        <begin position="212"/>
        <end position="264"/>
    </location>
</feature>
<feature type="coiled-coil region" evidence="7">
    <location>
        <begin position="494"/>
        <end position="524"/>
    </location>
</feature>
<evidence type="ECO:0000259" key="10">
    <source>
        <dbReference type="PROSITE" id="PS50111"/>
    </source>
</evidence>
<accession>A0ABW2UYZ9</accession>
<reference evidence="13" key="1">
    <citation type="journal article" date="2019" name="Int. J. Syst. Evol. Microbiol.">
        <title>The Global Catalogue of Microorganisms (GCM) 10K type strain sequencing project: providing services to taxonomists for standard genome sequencing and annotation.</title>
        <authorList>
            <consortium name="The Broad Institute Genomics Platform"/>
            <consortium name="The Broad Institute Genome Sequencing Center for Infectious Disease"/>
            <person name="Wu L."/>
            <person name="Ma J."/>
        </authorList>
    </citation>
    <scope>NUCLEOTIDE SEQUENCE [LARGE SCALE GENOMIC DNA]</scope>
    <source>
        <strain evidence="13">JCM 18657</strain>
    </source>
</reference>
<dbReference type="SUPFAM" id="SSF58104">
    <property type="entry name" value="Methyl-accepting chemotaxis protein (MCP) signaling domain"/>
    <property type="match status" value="1"/>
</dbReference>
<evidence type="ECO:0000313" key="13">
    <source>
        <dbReference type="Proteomes" id="UP001596528"/>
    </source>
</evidence>
<dbReference type="Pfam" id="PF00672">
    <property type="entry name" value="HAMP"/>
    <property type="match status" value="1"/>
</dbReference>
<feature type="compositionally biased region" description="Basic and acidic residues" evidence="8">
    <location>
        <begin position="632"/>
        <end position="646"/>
    </location>
</feature>
<comment type="subcellular location">
    <subcellularLocation>
        <location evidence="1">Cell membrane</location>
    </subcellularLocation>
</comment>
<evidence type="ECO:0000259" key="11">
    <source>
        <dbReference type="PROSITE" id="PS50885"/>
    </source>
</evidence>
<keyword evidence="13" id="KW-1185">Reference proteome</keyword>
<dbReference type="RefSeq" id="WP_138789323.1">
    <property type="nucleotide sequence ID" value="NZ_JBHTGQ010000009.1"/>
</dbReference>
<evidence type="ECO:0000256" key="9">
    <source>
        <dbReference type="SAM" id="Phobius"/>
    </source>
</evidence>
<keyword evidence="4 6" id="KW-0807">Transducer</keyword>
<evidence type="ECO:0000256" key="4">
    <source>
        <dbReference type="ARBA" id="ARBA00023224"/>
    </source>
</evidence>
<feature type="domain" description="Methyl-accepting transducer" evidence="10">
    <location>
        <begin position="283"/>
        <end position="533"/>
    </location>
</feature>
<dbReference type="InterPro" id="IPR003660">
    <property type="entry name" value="HAMP_dom"/>
</dbReference>
<dbReference type="PANTHER" id="PTHR32089:SF112">
    <property type="entry name" value="LYSOZYME-LIKE PROTEIN-RELATED"/>
    <property type="match status" value="1"/>
</dbReference>
<organism evidence="12 13">
    <name type="scientific">Paenibacillus thermoaerophilus</name>
    <dbReference type="NCBI Taxonomy" id="1215385"/>
    <lineage>
        <taxon>Bacteria</taxon>
        <taxon>Bacillati</taxon>
        <taxon>Bacillota</taxon>
        <taxon>Bacilli</taxon>
        <taxon>Bacillales</taxon>
        <taxon>Paenibacillaceae</taxon>
        <taxon>Paenibacillus</taxon>
    </lineage>
</organism>
<evidence type="ECO:0000256" key="1">
    <source>
        <dbReference type="ARBA" id="ARBA00004236"/>
    </source>
</evidence>
<dbReference type="EMBL" id="JBHTGQ010000009">
    <property type="protein sequence ID" value="MFC7749131.1"/>
    <property type="molecule type" value="Genomic_DNA"/>
</dbReference>
<dbReference type="Pfam" id="PF00015">
    <property type="entry name" value="MCPsignal"/>
    <property type="match status" value="1"/>
</dbReference>
<evidence type="ECO:0000256" key="2">
    <source>
        <dbReference type="ARBA" id="ARBA00022475"/>
    </source>
</evidence>
<evidence type="ECO:0000256" key="7">
    <source>
        <dbReference type="SAM" id="Coils"/>
    </source>
</evidence>
<feature type="region of interest" description="Disordered" evidence="8">
    <location>
        <begin position="572"/>
        <end position="652"/>
    </location>
</feature>
<feature type="compositionally biased region" description="Basic and acidic residues" evidence="8">
    <location>
        <begin position="582"/>
        <end position="601"/>
    </location>
</feature>
<dbReference type="Pfam" id="PF12729">
    <property type="entry name" value="4HB_MCP_1"/>
    <property type="match status" value="1"/>
</dbReference>
<keyword evidence="7" id="KW-0175">Coiled coil</keyword>
<feature type="transmembrane region" description="Helical" evidence="9">
    <location>
        <begin position="193"/>
        <end position="211"/>
    </location>
</feature>
<dbReference type="SMART" id="SM00304">
    <property type="entry name" value="HAMP"/>
    <property type="match status" value="1"/>
</dbReference>
<dbReference type="Gene3D" id="1.10.287.950">
    <property type="entry name" value="Methyl-accepting chemotaxis protein"/>
    <property type="match status" value="1"/>
</dbReference>
<sequence length="652" mass="71287">MFKKKSGITLTHKLIAGYSVLLALFAVVSGLHLYRLGSLKDSFREQSVQEQRTRLAYELKQKVQEMNILLSGYLVGRDQKLIASYSARADEMKSLIEQVGATALTKEERDWRARLTMTGEEYANMMALAETQLGHAQADSYVTILRHIHEGAQTHQETVFELVDRFIESYEANSTAAAAATLMQVEATEKQAVVAPLLALLLAAAIAAVMIRSYMKPIRRLQQAVGRLAEGDLRHRIGSSSNDELGLLSQQFDRMVENFSEMLRHTQRIAAALTTQAESFGRFSRTTAEANADTIRAIGEIAAGSDRQANEAERSHSCMLELDSRMKDIGRLAQTMMELSRDASCKSLDGAEAVDRLREASRQSGEWMEKLDEALDSLAANSHQTHKIVQAVTEISSQTHVLALNAAIEAARAGAHGRGFAVIAEEVRKLAQETHDSSKTIAANLGALVDGIVSSRRLMKQLSDSGLRLNEQLEMTARSFAEIEQSMRLILGRIETAAGQVAEAERQNRELLAASEQVAAIAEEMAAGVQEVNASSVRQDASIRDIARQSQEMAQLAHQLFEEIRRFRLAEEASGGDAGGEESERNRPTAEEAEARLREETPDAGDAAPQQAEPGKAAASNPDSKPPADAASPREDRSGARTESAEKQPVLL</sequence>
<dbReference type="PROSITE" id="PS50885">
    <property type="entry name" value="HAMP"/>
    <property type="match status" value="1"/>
</dbReference>
<feature type="compositionally biased region" description="Low complexity" evidence="8">
    <location>
        <begin position="616"/>
        <end position="631"/>
    </location>
</feature>
<dbReference type="SMART" id="SM00283">
    <property type="entry name" value="MA"/>
    <property type="match status" value="1"/>
</dbReference>
<evidence type="ECO:0000256" key="8">
    <source>
        <dbReference type="SAM" id="MobiDB-lite"/>
    </source>
</evidence>
<dbReference type="CDD" id="cd06225">
    <property type="entry name" value="HAMP"/>
    <property type="match status" value="1"/>
</dbReference>
<dbReference type="InterPro" id="IPR004089">
    <property type="entry name" value="MCPsignal_dom"/>
</dbReference>
<proteinExistence type="inferred from homology"/>
<gene>
    <name evidence="12" type="ORF">ACFQWB_04115</name>
</gene>
<comment type="similarity">
    <text evidence="5">Belongs to the methyl-accepting chemotaxis (MCP) protein family.</text>
</comment>
<keyword evidence="3 9" id="KW-0472">Membrane</keyword>